<dbReference type="EMBL" id="CP003261">
    <property type="protein sequence ID" value="AGK95473.1"/>
    <property type="molecule type" value="Genomic_DNA"/>
</dbReference>
<dbReference type="KEGG" id="cpas:Clopa_0413"/>
<dbReference type="RefSeq" id="WP_015613800.1">
    <property type="nucleotide sequence ID" value="NC_021182.1"/>
</dbReference>
<organism evidence="2 3">
    <name type="scientific">Clostridium pasteurianum BC1</name>
    <dbReference type="NCBI Taxonomy" id="86416"/>
    <lineage>
        <taxon>Bacteria</taxon>
        <taxon>Bacillati</taxon>
        <taxon>Bacillota</taxon>
        <taxon>Clostridia</taxon>
        <taxon>Eubacteriales</taxon>
        <taxon>Clostridiaceae</taxon>
        <taxon>Clostridium</taxon>
    </lineage>
</organism>
<dbReference type="STRING" id="86416.Clopa_0413"/>
<reference evidence="2 3" key="1">
    <citation type="submission" date="2012-01" db="EMBL/GenBank/DDBJ databases">
        <title>Complete sequence of chromosome of Clostridium pasteurianum BC1.</title>
        <authorList>
            <consortium name="US DOE Joint Genome Institute"/>
            <person name="Lucas S."/>
            <person name="Han J."/>
            <person name="Lapidus A."/>
            <person name="Cheng J.-F."/>
            <person name="Goodwin L."/>
            <person name="Pitluck S."/>
            <person name="Peters L."/>
            <person name="Mikhailova N."/>
            <person name="Teshima H."/>
            <person name="Detter J.C."/>
            <person name="Han C."/>
            <person name="Tapia R."/>
            <person name="Land M."/>
            <person name="Hauser L."/>
            <person name="Kyrpides N."/>
            <person name="Ivanova N."/>
            <person name="Pagani I."/>
            <person name="Dunn J."/>
            <person name="Taghavi S."/>
            <person name="Francis A."/>
            <person name="van der Lelie D."/>
            <person name="Woyke T."/>
        </authorList>
    </citation>
    <scope>NUCLEOTIDE SEQUENCE [LARGE SCALE GENOMIC DNA]</scope>
    <source>
        <strain evidence="2 3">BC1</strain>
    </source>
</reference>
<dbReference type="eggNOG" id="ENOG5033A63">
    <property type="taxonomic scope" value="Bacteria"/>
</dbReference>
<protein>
    <recommendedName>
        <fullName evidence="1">Putative Se/S carrier protein-like domain-containing protein</fullName>
    </recommendedName>
</protein>
<feature type="domain" description="Putative Se/S carrier protein-like" evidence="1">
    <location>
        <begin position="8"/>
        <end position="73"/>
    </location>
</feature>
<evidence type="ECO:0000313" key="2">
    <source>
        <dbReference type="EMBL" id="AGK95473.1"/>
    </source>
</evidence>
<evidence type="ECO:0000259" key="1">
    <source>
        <dbReference type="Pfam" id="PF11823"/>
    </source>
</evidence>
<accession>R4JYV2</accession>
<dbReference type="OrthoDB" id="3192849at2"/>
<sequence>MNIEIFNLITFNSTHSTIRAEKELLSMGIKVKVIPVPTEITSSCGLSIKISLDDLRKARKILLKEKIQVSGYYYIKKTGLIKEIRAIHE</sequence>
<dbReference type="HOGENOM" id="CLU_167443_2_3_9"/>
<dbReference type="Proteomes" id="UP000013523">
    <property type="component" value="Chromosome"/>
</dbReference>
<name>R4JYV2_CLOPA</name>
<keyword evidence="3" id="KW-1185">Reference proteome</keyword>
<proteinExistence type="predicted"/>
<gene>
    <name evidence="2" type="ORF">Clopa_0413</name>
</gene>
<dbReference type="InterPro" id="IPR021778">
    <property type="entry name" value="Se/S_carrier-like"/>
</dbReference>
<dbReference type="AlphaFoldDB" id="R4JYV2"/>
<dbReference type="Pfam" id="PF11823">
    <property type="entry name" value="Se_S_carrier"/>
    <property type="match status" value="1"/>
</dbReference>
<dbReference type="PATRIC" id="fig|86416.3.peg.391"/>
<evidence type="ECO:0000313" key="3">
    <source>
        <dbReference type="Proteomes" id="UP000013523"/>
    </source>
</evidence>